<evidence type="ECO:0000313" key="3">
    <source>
        <dbReference type="Proteomes" id="UP000054324"/>
    </source>
</evidence>
<dbReference type="RefSeq" id="XP_009169648.1">
    <property type="nucleotide sequence ID" value="XM_009171384.1"/>
</dbReference>
<dbReference type="KEGG" id="ovi:T265_06183"/>
<sequence length="987" mass="113665">MDYPAGSADEEMEQLMDLIHREIYGDESSFEQELADLMRSNQETKSLPVSLMDYPAGSADEEMEQLMDLIHREIYGDESSFEQELADLMRSNQETKHLDCSCLGLGNLTVAKSSSLLQLAWQLDTKEIAMPPSERIKNLSVTQQIRLYEQRCKTFGRVILEPSEAKDFELAKLLLCKKKKLEEAIGLLRQGECVKYVPRPPVLNATFKKLLLTEAELADSSLTKIELDSVKSERNIFFRTDFSRNIFNIVIDNTIPVFNAAIVCHTGRHNNWDNLTDKRNILARTLQMQQTDLEDLLKYLQCFSHEEIRKELFELSLSNKRSLEEITEERCDLNELEPHFWNAYIPELNKNLSLGPDQLQVAVTWVKPDLSLSCTKAPNRFILIKLNYPVDEPQEKSLPDFTNVKHLRADYTVLFYLFRNVSPITISQMKLFITVLYEQLPHAFQQNGLRGLSQLRVEQKVPDEPISFLIGKVQHSHLGNRCFTVMAYVTSMRLRNEILKRITGIVVGLVLESRQKQGRQIVFDLRKLSRNWEYSKCSRLLSTIGTPFPHYYREICQSYCGERRELQLSYKSTTISFEYRSLKPCDSNYFVGCRHGVVICPGQIIAPLHWKKCTLIETFSNAVKDEKDTAPNFSSNACETTFEDIAQQVQSQIYTKNFKRRLIKRNRRAIKAYEGDFWTECTCEEMQHFHIKQRSTKIPTTLHETEISLMDLDRLATLRFEIDTKEYGFLEVLVRRRKPINGANFIQTKRTWLTLVRRTYQNSETTQPEVLSGAQTPQSQSFSDNSGTYQIFAPRKAHSSSPQNPAVENLQHNAMHVLKANSASPVEELPQLVTQPHVDLSLNQADTSTTLHKSQPQNSKPPAVNHWIECAPYASNCTRLYSYQLLEKQADRLFRALGDSGTPEEVRQRNLQELNYLTAQIKAHEARVLAPTGTSERENYLKQLFKFKTTLEVASKTARNNLPHRVALDYQLNVVIKELESLGVKIT</sequence>
<dbReference type="EMBL" id="KL596743">
    <property type="protein sequence ID" value="KER26610.1"/>
    <property type="molecule type" value="Genomic_DNA"/>
</dbReference>
<dbReference type="CTD" id="20320365"/>
<evidence type="ECO:0000256" key="1">
    <source>
        <dbReference type="SAM" id="MobiDB-lite"/>
    </source>
</evidence>
<keyword evidence="3" id="KW-1185">Reference proteome</keyword>
<evidence type="ECO:0000313" key="2">
    <source>
        <dbReference type="EMBL" id="KER26610.1"/>
    </source>
</evidence>
<dbReference type="AlphaFoldDB" id="A0A074ZTA7"/>
<reference evidence="2 3" key="1">
    <citation type="submission" date="2013-11" db="EMBL/GenBank/DDBJ databases">
        <title>Opisthorchis viverrini - life in the bile duct.</title>
        <authorList>
            <person name="Young N.D."/>
            <person name="Nagarajan N."/>
            <person name="Lin S.J."/>
            <person name="Korhonen P.K."/>
            <person name="Jex A.R."/>
            <person name="Hall R.S."/>
            <person name="Safavi-Hemami H."/>
            <person name="Kaewkong W."/>
            <person name="Bertrand D."/>
            <person name="Gao S."/>
            <person name="Seet Q."/>
            <person name="Wongkham S."/>
            <person name="Teh B.T."/>
            <person name="Wongkham C."/>
            <person name="Intapan P.M."/>
            <person name="Maleewong W."/>
            <person name="Yang X."/>
            <person name="Hu M."/>
            <person name="Wang Z."/>
            <person name="Hofmann A."/>
            <person name="Sternberg P.W."/>
            <person name="Tan P."/>
            <person name="Wang J."/>
            <person name="Gasser R.B."/>
        </authorList>
    </citation>
    <scope>NUCLEOTIDE SEQUENCE [LARGE SCALE GENOMIC DNA]</scope>
</reference>
<dbReference type="Proteomes" id="UP000054324">
    <property type="component" value="Unassembled WGS sequence"/>
</dbReference>
<organism evidence="2 3">
    <name type="scientific">Opisthorchis viverrini</name>
    <name type="common">Southeast Asian liver fluke</name>
    <dbReference type="NCBI Taxonomy" id="6198"/>
    <lineage>
        <taxon>Eukaryota</taxon>
        <taxon>Metazoa</taxon>
        <taxon>Spiralia</taxon>
        <taxon>Lophotrochozoa</taxon>
        <taxon>Platyhelminthes</taxon>
        <taxon>Trematoda</taxon>
        <taxon>Digenea</taxon>
        <taxon>Opisthorchiida</taxon>
        <taxon>Opisthorchiata</taxon>
        <taxon>Opisthorchiidae</taxon>
        <taxon>Opisthorchis</taxon>
    </lineage>
</organism>
<dbReference type="OrthoDB" id="10542686at2759"/>
<gene>
    <name evidence="2" type="ORF">T265_06183</name>
</gene>
<proteinExistence type="predicted"/>
<accession>A0A074ZTA7</accession>
<protein>
    <submittedName>
        <fullName evidence="2">Uncharacterized protein</fullName>
    </submittedName>
</protein>
<dbReference type="GeneID" id="20320365"/>
<feature type="region of interest" description="Disordered" evidence="1">
    <location>
        <begin position="764"/>
        <end position="787"/>
    </location>
</feature>
<name>A0A074ZTA7_OPIVI</name>